<keyword evidence="6" id="KW-0915">Sodium</keyword>
<evidence type="ECO:0000256" key="1">
    <source>
        <dbReference type="ARBA" id="ARBA00004141"/>
    </source>
</evidence>
<accession>A0A9D4BQ28</accession>
<dbReference type="EMBL" id="JAIWYP010000014">
    <property type="protein sequence ID" value="KAH3712231.1"/>
    <property type="molecule type" value="Genomic_DNA"/>
</dbReference>
<keyword evidence="3 7" id="KW-0812">Transmembrane</keyword>
<dbReference type="AlphaFoldDB" id="A0A9D4BQ28"/>
<feature type="binding site" evidence="6">
    <location>
        <position position="45"/>
    </location>
    <ligand>
        <name>Na(+)</name>
        <dbReference type="ChEBI" id="CHEBI:29101"/>
        <label>1</label>
    </ligand>
</feature>
<evidence type="ECO:0000256" key="7">
    <source>
        <dbReference type="SAM" id="Phobius"/>
    </source>
</evidence>
<feature type="transmembrane region" description="Helical" evidence="7">
    <location>
        <begin position="287"/>
        <end position="305"/>
    </location>
</feature>
<keyword evidence="6" id="KW-0479">Metal-binding</keyword>
<evidence type="ECO:0000256" key="2">
    <source>
        <dbReference type="ARBA" id="ARBA00022448"/>
    </source>
</evidence>
<sequence>MSARRDTKKEELEVTEDIDLENFHDVDGSRAHFSSTFGLVLSCMGCVVGTGNIWRFPRIVANNSDETGGLVFLIVWVIFLFLWSSPLLMLEYGTGRYTKKAVLGSFREFIGDKHIWCGAWISMVTFAISCFYSVVLGWCFYYFIYYIGHALPVKEDEARATFKDFAEESHWPVLTHFLAILLSGLCVTKGVKTIERVSVVLVPLLLLIVLFTFVWSLTRKFGDKGIEFLFTPHWNSFLEPRVWVDAISQNAFDTGAGMGLMIPYSAYMTRQNGIVKYGYLIPATNNLISLLCGITIFGTVFSSLIESRPSYTQADIINIMKDSGPASTGLTFIWMPVLFQTIGDFGRVMAILFFLSLSFAGLTSLMSNFELVTKTLEDFGLSRKFGMPLAITVTFLLGLPSALDINFLTNQDFVWSFALVINGGMLWYMAVRFGVGRFRRFVVNAYSENDWKLTPVWQFIITILVPIQALVIIIWWGIDLITNESGDGEKWYEFGRETLVMTLTQWFVLMLILILINVAYLKIRDRMRGQDFMLGRETDPLLLPSSGYVTSGDVENSLTISRDLKGNLIEQKL</sequence>
<evidence type="ECO:0000256" key="5">
    <source>
        <dbReference type="ARBA" id="ARBA00023136"/>
    </source>
</evidence>
<evidence type="ECO:0000256" key="6">
    <source>
        <dbReference type="PIRSR" id="PIRSR600175-1"/>
    </source>
</evidence>
<feature type="binding site" evidence="6">
    <location>
        <position position="285"/>
    </location>
    <ligand>
        <name>Na(+)</name>
        <dbReference type="ChEBI" id="CHEBI:29101"/>
        <label>1</label>
    </ligand>
</feature>
<organism evidence="8 9">
    <name type="scientific">Dreissena polymorpha</name>
    <name type="common">Zebra mussel</name>
    <name type="synonym">Mytilus polymorpha</name>
    <dbReference type="NCBI Taxonomy" id="45954"/>
    <lineage>
        <taxon>Eukaryota</taxon>
        <taxon>Metazoa</taxon>
        <taxon>Spiralia</taxon>
        <taxon>Lophotrochozoa</taxon>
        <taxon>Mollusca</taxon>
        <taxon>Bivalvia</taxon>
        <taxon>Autobranchia</taxon>
        <taxon>Heteroconchia</taxon>
        <taxon>Euheterodonta</taxon>
        <taxon>Imparidentia</taxon>
        <taxon>Neoheterodontei</taxon>
        <taxon>Myida</taxon>
        <taxon>Dreissenoidea</taxon>
        <taxon>Dreissenidae</taxon>
        <taxon>Dreissena</taxon>
    </lineage>
</organism>
<gene>
    <name evidence="8" type="ORF">DPMN_071916</name>
</gene>
<feature type="transmembrane region" description="Helical" evidence="7">
    <location>
        <begin position="169"/>
        <end position="187"/>
    </location>
</feature>
<feature type="transmembrane region" description="Helical" evidence="7">
    <location>
        <begin position="349"/>
        <end position="373"/>
    </location>
</feature>
<dbReference type="InterPro" id="IPR000175">
    <property type="entry name" value="Na/ntran_symport"/>
</dbReference>
<keyword evidence="4 7" id="KW-1133">Transmembrane helix</keyword>
<feature type="transmembrane region" description="Helical" evidence="7">
    <location>
        <begin position="456"/>
        <end position="478"/>
    </location>
</feature>
<dbReference type="PRINTS" id="PR00176">
    <property type="entry name" value="NANEUSMPORT"/>
</dbReference>
<feature type="binding site" evidence="6">
    <location>
        <position position="52"/>
    </location>
    <ligand>
        <name>Na(+)</name>
        <dbReference type="ChEBI" id="CHEBI:29101"/>
        <label>1</label>
    </ligand>
</feature>
<dbReference type="PROSITE" id="PS50267">
    <property type="entry name" value="NA_NEUROTRAN_SYMP_3"/>
    <property type="match status" value="1"/>
</dbReference>
<keyword evidence="5 7" id="KW-0472">Membrane</keyword>
<evidence type="ECO:0000256" key="4">
    <source>
        <dbReference type="ARBA" id="ARBA00022989"/>
    </source>
</evidence>
<evidence type="ECO:0000256" key="3">
    <source>
        <dbReference type="ARBA" id="ARBA00022692"/>
    </source>
</evidence>
<reference evidence="8" key="2">
    <citation type="submission" date="2020-11" db="EMBL/GenBank/DDBJ databases">
        <authorList>
            <person name="McCartney M.A."/>
            <person name="Auch B."/>
            <person name="Kono T."/>
            <person name="Mallez S."/>
            <person name="Becker A."/>
            <person name="Gohl D.M."/>
            <person name="Silverstein K.A.T."/>
            <person name="Koren S."/>
            <person name="Bechman K.B."/>
            <person name="Herman A."/>
            <person name="Abrahante J.E."/>
            <person name="Garbe J."/>
        </authorList>
    </citation>
    <scope>NUCLEOTIDE SEQUENCE</scope>
    <source>
        <strain evidence="8">Duluth1</strain>
        <tissue evidence="8">Whole animal</tissue>
    </source>
</reference>
<comment type="caution">
    <text evidence="8">The sequence shown here is derived from an EMBL/GenBank/DDBJ whole genome shotgun (WGS) entry which is preliminary data.</text>
</comment>
<dbReference type="SUPFAM" id="SSF161070">
    <property type="entry name" value="SNF-like"/>
    <property type="match status" value="1"/>
</dbReference>
<feature type="transmembrane region" description="Helical" evidence="7">
    <location>
        <begin position="115"/>
        <end position="144"/>
    </location>
</feature>
<dbReference type="InterPro" id="IPR037272">
    <property type="entry name" value="SNS_sf"/>
</dbReference>
<keyword evidence="2" id="KW-0813">Transport</keyword>
<keyword evidence="9" id="KW-1185">Reference proteome</keyword>
<proteinExistence type="predicted"/>
<comment type="subcellular location">
    <subcellularLocation>
        <location evidence="1">Membrane</location>
        <topology evidence="1">Multi-pass membrane protein</topology>
    </subcellularLocation>
</comment>
<evidence type="ECO:0008006" key="10">
    <source>
        <dbReference type="Google" id="ProtNLM"/>
    </source>
</evidence>
<feature type="transmembrane region" description="Helical" evidence="7">
    <location>
        <begin position="68"/>
        <end position="90"/>
    </location>
</feature>
<protein>
    <recommendedName>
        <fullName evidence="10">Sodium-dependent transporter</fullName>
    </recommendedName>
</protein>
<dbReference type="NCBIfam" id="NF037979">
    <property type="entry name" value="Na_transp"/>
    <property type="match status" value="1"/>
</dbReference>
<dbReference type="PANTHER" id="PTHR42948:SF1">
    <property type="entry name" value="TRANSPORTER"/>
    <property type="match status" value="1"/>
</dbReference>
<feature type="transmembrane region" description="Helical" evidence="7">
    <location>
        <begin position="498"/>
        <end position="520"/>
    </location>
</feature>
<dbReference type="GO" id="GO:0016020">
    <property type="term" value="C:membrane"/>
    <property type="evidence" value="ECO:0007669"/>
    <property type="project" value="UniProtKB-SubCell"/>
</dbReference>
<feature type="transmembrane region" description="Helical" evidence="7">
    <location>
        <begin position="37"/>
        <end position="56"/>
    </location>
</feature>
<dbReference type="PANTHER" id="PTHR42948">
    <property type="entry name" value="TRANSPORTER"/>
    <property type="match status" value="1"/>
</dbReference>
<feature type="transmembrane region" description="Helical" evidence="7">
    <location>
        <begin position="385"/>
        <end position="403"/>
    </location>
</feature>
<name>A0A9D4BQ28_DREPO</name>
<dbReference type="Gene3D" id="1.20.1740.10">
    <property type="entry name" value="Amino acid/polyamine transporter I"/>
    <property type="match status" value="1"/>
</dbReference>
<dbReference type="Proteomes" id="UP000828390">
    <property type="component" value="Unassembled WGS sequence"/>
</dbReference>
<feature type="binding site" evidence="6">
    <location>
        <position position="48"/>
    </location>
    <ligand>
        <name>Na(+)</name>
        <dbReference type="ChEBI" id="CHEBI:29101"/>
        <label>1</label>
    </ligand>
</feature>
<feature type="transmembrane region" description="Helical" evidence="7">
    <location>
        <begin position="326"/>
        <end position="343"/>
    </location>
</feature>
<feature type="binding site" evidence="6">
    <location>
        <position position="364"/>
    </location>
    <ligand>
        <name>Na(+)</name>
        <dbReference type="ChEBI" id="CHEBI:29101"/>
        <label>1</label>
    </ligand>
</feature>
<evidence type="ECO:0000313" key="9">
    <source>
        <dbReference type="Proteomes" id="UP000828390"/>
    </source>
</evidence>
<reference evidence="8" key="1">
    <citation type="journal article" date="2019" name="bioRxiv">
        <title>The Genome of the Zebra Mussel, Dreissena polymorpha: A Resource for Invasive Species Research.</title>
        <authorList>
            <person name="McCartney M.A."/>
            <person name="Auch B."/>
            <person name="Kono T."/>
            <person name="Mallez S."/>
            <person name="Zhang Y."/>
            <person name="Obille A."/>
            <person name="Becker A."/>
            <person name="Abrahante J.E."/>
            <person name="Garbe J."/>
            <person name="Badalamenti J.P."/>
            <person name="Herman A."/>
            <person name="Mangelson H."/>
            <person name="Liachko I."/>
            <person name="Sullivan S."/>
            <person name="Sone E.D."/>
            <person name="Koren S."/>
            <person name="Silverstein K.A.T."/>
            <person name="Beckman K.B."/>
            <person name="Gohl D.M."/>
        </authorList>
    </citation>
    <scope>NUCLEOTIDE SEQUENCE</scope>
    <source>
        <strain evidence="8">Duluth1</strain>
        <tissue evidence="8">Whole animal</tissue>
    </source>
</reference>
<evidence type="ECO:0000313" key="8">
    <source>
        <dbReference type="EMBL" id="KAH3712231.1"/>
    </source>
</evidence>
<dbReference type="Pfam" id="PF00209">
    <property type="entry name" value="SNF"/>
    <property type="match status" value="2"/>
</dbReference>
<feature type="transmembrane region" description="Helical" evidence="7">
    <location>
        <begin position="199"/>
        <end position="218"/>
    </location>
</feature>
<feature type="transmembrane region" description="Helical" evidence="7">
    <location>
        <begin position="415"/>
        <end position="435"/>
    </location>
</feature>
<dbReference type="GO" id="GO:0046872">
    <property type="term" value="F:metal ion binding"/>
    <property type="evidence" value="ECO:0007669"/>
    <property type="project" value="UniProtKB-KW"/>
</dbReference>